<sequence length="590" mass="66863">MFYQIIKTSGNCCGSACCGSETVIWETKDHTKYASKVFTDGIGACTSASNVSVYLMNGDILHFNKAGCNKPWLPASNKIRLDLGKTSSTIFYDFHHDGEKRTFTAKPGYMFKTVILKSSWRWTVCWSSCCKCGCLADKVFWEAQKDDECSTKVEVYGVESNIRNINIFLNNNEVRHFHKVKRKWLSSTAIVMDIGINQDNNLFEYRSTRGFGHFNPRANLSITNIVKKELKIWSAKDRDYGLKVVLMGAGKDEKHISILLQSGGFVLLQKTGVGKPWQDITQNKHNFSGVKLYSLEEGTSQYTELTRNDYDPVVFESRFGYEFNDGVRCVRVTLMDVLVWTHTDDTEFGYPKGLYLDLLKNRFMVTSPKDQTRELDVKIDVSKAKVAPVKVTPVVTPEIKQVITPAVTAPPTPVALDIEKKQTTTEYDHKDDNGVVTYTPKSGYLFSKVSEGQHEIWKSAANAFGKLVRTKETRGINYLVVLLTSRTFSLFQESDKEWKDITKDRHYVTKLKFYGEGDAVLKETDYDVTIVDMSFSHTFKSGVKCVKVKLGQEVVWSHTDDPKFKEITVFSLGLASNCFFIKNPPGEVKI</sequence>
<dbReference type="Pfam" id="PF04385">
    <property type="entry name" value="FAINT"/>
    <property type="match status" value="4"/>
</dbReference>
<organism evidence="1 2">
    <name type="scientific">Theileria parva</name>
    <name type="common">East coast fever infection agent</name>
    <dbReference type="NCBI Taxonomy" id="5875"/>
    <lineage>
        <taxon>Eukaryota</taxon>
        <taxon>Sar</taxon>
        <taxon>Alveolata</taxon>
        <taxon>Apicomplexa</taxon>
        <taxon>Aconoidasida</taxon>
        <taxon>Piroplasmida</taxon>
        <taxon>Theileriidae</taxon>
        <taxon>Theileria</taxon>
    </lineage>
</organism>
<dbReference type="InParanoid" id="Q4N4E9"/>
<comment type="caution">
    <text evidence="1">The sequence shown here is derived from an EMBL/GenBank/DDBJ whole genome shotgun (WGS) entry which is preliminary data.</text>
</comment>
<gene>
    <name evidence="1" type="ordered locus">TP02_0691</name>
</gene>
<dbReference type="Proteomes" id="UP000001949">
    <property type="component" value="Unassembled WGS sequence"/>
</dbReference>
<evidence type="ECO:0000313" key="2">
    <source>
        <dbReference type="Proteomes" id="UP000001949"/>
    </source>
</evidence>
<dbReference type="OMA" id="PLERHEY"/>
<dbReference type="KEGG" id="tpv:TP02_0691"/>
<dbReference type="VEuPathDB" id="PiroplasmaDB:TpMuguga_02g00691"/>
<reference evidence="1 2" key="1">
    <citation type="journal article" date="2005" name="Science">
        <title>Genome sequence of Theileria parva, a bovine pathogen that transforms lymphocytes.</title>
        <authorList>
            <person name="Gardner M.J."/>
            <person name="Bishop R."/>
            <person name="Shah T."/>
            <person name="de Villiers E.P."/>
            <person name="Carlton J.M."/>
            <person name="Hall N."/>
            <person name="Ren Q."/>
            <person name="Paulsen I.T."/>
            <person name="Pain A."/>
            <person name="Berriman M."/>
            <person name="Wilson R.J.M."/>
            <person name="Sato S."/>
            <person name="Ralph S.A."/>
            <person name="Mann D.J."/>
            <person name="Xiong Z."/>
            <person name="Shallom S.J."/>
            <person name="Weidman J."/>
            <person name="Jiang L."/>
            <person name="Lynn J."/>
            <person name="Weaver B."/>
            <person name="Shoaibi A."/>
            <person name="Domingo A.R."/>
            <person name="Wasawo D."/>
            <person name="Crabtree J."/>
            <person name="Wortman J.R."/>
            <person name="Haas B."/>
            <person name="Angiuoli S.V."/>
            <person name="Creasy T.H."/>
            <person name="Lu C."/>
            <person name="Suh B."/>
            <person name="Silva J.C."/>
            <person name="Utterback T.R."/>
            <person name="Feldblyum T.V."/>
            <person name="Pertea M."/>
            <person name="Allen J."/>
            <person name="Nierman W.C."/>
            <person name="Taracha E.L.N."/>
            <person name="Salzberg S.L."/>
            <person name="White O.R."/>
            <person name="Fitzhugh H.A."/>
            <person name="Morzaria S."/>
            <person name="Venter J.C."/>
            <person name="Fraser C.M."/>
            <person name="Nene V."/>
        </authorList>
    </citation>
    <scope>NUCLEOTIDE SEQUENCE [LARGE SCALE GENOMIC DNA]</scope>
    <source>
        <strain evidence="1 2">Muguga</strain>
    </source>
</reference>
<dbReference type="GeneID" id="3501974"/>
<dbReference type="InterPro" id="IPR007480">
    <property type="entry name" value="DUF529"/>
</dbReference>
<keyword evidence="2" id="KW-1185">Reference proteome</keyword>
<dbReference type="RefSeq" id="XP_765257.1">
    <property type="nucleotide sequence ID" value="XM_760164.1"/>
</dbReference>
<dbReference type="eggNOG" id="ENOG502S14T">
    <property type="taxonomic scope" value="Eukaryota"/>
</dbReference>
<dbReference type="AlphaFoldDB" id="Q4N4E9"/>
<proteinExistence type="predicted"/>
<protein>
    <submittedName>
        <fullName evidence="1">Uncharacterized protein</fullName>
    </submittedName>
</protein>
<dbReference type="EMBL" id="AAGK01000002">
    <property type="protein sequence ID" value="EAN32974.1"/>
    <property type="molecule type" value="Genomic_DNA"/>
</dbReference>
<accession>Q4N4E9</accession>
<name>Q4N4E9_THEPA</name>
<evidence type="ECO:0000313" key="1">
    <source>
        <dbReference type="EMBL" id="EAN32974.1"/>
    </source>
</evidence>